<dbReference type="AlphaFoldDB" id="A0A1F5Q2I9"/>
<comment type="caution">
    <text evidence="2">The sequence shown here is derived from an EMBL/GenBank/DDBJ whole genome shotgun (WGS) entry which is preliminary data.</text>
</comment>
<evidence type="ECO:0000256" key="1">
    <source>
        <dbReference type="SAM" id="Phobius"/>
    </source>
</evidence>
<feature type="transmembrane region" description="Helical" evidence="1">
    <location>
        <begin position="95"/>
        <end position="113"/>
    </location>
</feature>
<accession>A0A1F5Q2I9</accession>
<evidence type="ECO:0000313" key="2">
    <source>
        <dbReference type="EMBL" id="OGE96376.1"/>
    </source>
</evidence>
<keyword evidence="1" id="KW-0472">Membrane</keyword>
<feature type="transmembrane region" description="Helical" evidence="1">
    <location>
        <begin position="48"/>
        <end position="66"/>
    </location>
</feature>
<dbReference type="Proteomes" id="UP000177281">
    <property type="component" value="Unassembled WGS sequence"/>
</dbReference>
<keyword evidence="1" id="KW-1133">Transmembrane helix</keyword>
<protein>
    <submittedName>
        <fullName evidence="2">Uncharacterized protein</fullName>
    </submittedName>
</protein>
<reference evidence="2 3" key="1">
    <citation type="journal article" date="2016" name="Nat. Commun.">
        <title>Thousands of microbial genomes shed light on interconnected biogeochemical processes in an aquifer system.</title>
        <authorList>
            <person name="Anantharaman K."/>
            <person name="Brown C.T."/>
            <person name="Hug L.A."/>
            <person name="Sharon I."/>
            <person name="Castelle C.J."/>
            <person name="Probst A.J."/>
            <person name="Thomas B.C."/>
            <person name="Singh A."/>
            <person name="Wilkins M.J."/>
            <person name="Karaoz U."/>
            <person name="Brodie E.L."/>
            <person name="Williams K.H."/>
            <person name="Hubbard S.S."/>
            <person name="Banfield J.F."/>
        </authorList>
    </citation>
    <scope>NUCLEOTIDE SEQUENCE [LARGE SCALE GENOMIC DNA]</scope>
</reference>
<name>A0A1F5Q2I9_9BACT</name>
<gene>
    <name evidence="2" type="ORF">A3B10_01670</name>
</gene>
<dbReference type="EMBL" id="MFFB01000005">
    <property type="protein sequence ID" value="OGE96376.1"/>
    <property type="molecule type" value="Genomic_DNA"/>
</dbReference>
<feature type="transmembrane region" description="Helical" evidence="1">
    <location>
        <begin position="73"/>
        <end position="89"/>
    </location>
</feature>
<proteinExistence type="predicted"/>
<dbReference type="STRING" id="1817841.A3B10_01670"/>
<sequence>MIKLMKNLLIVVVVIVLAFSLAQFFGSNYFSITGEPRSGLIPTKGGDYLIGLPLAYMLFLFLFFTAFGDQKKYWWMGILLIPAVLFELYFDWQHIYIPIILGLVGWVIGYGIYKLMNKPKAA</sequence>
<organism evidence="2 3">
    <name type="scientific">Candidatus Doudnabacteria bacterium RIFCSPLOWO2_01_FULL_44_21</name>
    <dbReference type="NCBI Taxonomy" id="1817841"/>
    <lineage>
        <taxon>Bacteria</taxon>
        <taxon>Candidatus Doudnaibacteriota</taxon>
    </lineage>
</organism>
<evidence type="ECO:0000313" key="3">
    <source>
        <dbReference type="Proteomes" id="UP000177281"/>
    </source>
</evidence>
<keyword evidence="1" id="KW-0812">Transmembrane</keyword>